<keyword evidence="1" id="KW-0732">Signal</keyword>
<evidence type="ECO:0000313" key="3">
    <source>
        <dbReference type="Proteomes" id="UP000248961"/>
    </source>
</evidence>
<dbReference type="EMBL" id="KZ824275">
    <property type="protein sequence ID" value="RAL14365.1"/>
    <property type="molecule type" value="Genomic_DNA"/>
</dbReference>
<dbReference type="AlphaFoldDB" id="A0A395I3P6"/>
<name>A0A395I3P6_ASPHC</name>
<evidence type="ECO:0000313" key="2">
    <source>
        <dbReference type="EMBL" id="RAL14365.1"/>
    </source>
</evidence>
<proteinExistence type="predicted"/>
<organism evidence="2 3">
    <name type="scientific">Aspergillus homomorphus (strain CBS 101889)</name>
    <dbReference type="NCBI Taxonomy" id="1450537"/>
    <lineage>
        <taxon>Eukaryota</taxon>
        <taxon>Fungi</taxon>
        <taxon>Dikarya</taxon>
        <taxon>Ascomycota</taxon>
        <taxon>Pezizomycotina</taxon>
        <taxon>Eurotiomycetes</taxon>
        <taxon>Eurotiomycetidae</taxon>
        <taxon>Eurotiales</taxon>
        <taxon>Aspergillaceae</taxon>
        <taxon>Aspergillus</taxon>
        <taxon>Aspergillus subgen. Circumdati</taxon>
    </lineage>
</organism>
<dbReference type="OrthoDB" id="4905728at2759"/>
<dbReference type="RefSeq" id="XP_025553519.1">
    <property type="nucleotide sequence ID" value="XM_025696825.1"/>
</dbReference>
<protein>
    <submittedName>
        <fullName evidence="2">Uncharacterized protein</fullName>
    </submittedName>
</protein>
<accession>A0A395I3P6</accession>
<keyword evidence="3" id="KW-1185">Reference proteome</keyword>
<sequence>MKLTLVFTTLLSASSVYAVSQKVTQAEYNDWEHCLTEMLGRFDQGDSGDGPTCDYWTCLHGQASKYGRGGILTGTSNALTAVCGVDNLANHVAGWFGVKI</sequence>
<evidence type="ECO:0000256" key="1">
    <source>
        <dbReference type="SAM" id="SignalP"/>
    </source>
</evidence>
<gene>
    <name evidence="2" type="ORF">BO97DRAFT_422784</name>
</gene>
<dbReference type="GeneID" id="37201114"/>
<dbReference type="VEuPathDB" id="FungiDB:BO97DRAFT_422784"/>
<feature type="chain" id="PRO_5017244700" evidence="1">
    <location>
        <begin position="19"/>
        <end position="100"/>
    </location>
</feature>
<reference evidence="2 3" key="1">
    <citation type="submission" date="2018-02" db="EMBL/GenBank/DDBJ databases">
        <title>The genomes of Aspergillus section Nigri reveals drivers in fungal speciation.</title>
        <authorList>
            <consortium name="DOE Joint Genome Institute"/>
            <person name="Vesth T.C."/>
            <person name="Nybo J."/>
            <person name="Theobald S."/>
            <person name="Brandl J."/>
            <person name="Frisvad J.C."/>
            <person name="Nielsen K.F."/>
            <person name="Lyhne E.K."/>
            <person name="Kogle M.E."/>
            <person name="Kuo A."/>
            <person name="Riley R."/>
            <person name="Clum A."/>
            <person name="Nolan M."/>
            <person name="Lipzen A."/>
            <person name="Salamov A."/>
            <person name="Henrissat B."/>
            <person name="Wiebenga A."/>
            <person name="De vries R.P."/>
            <person name="Grigoriev I.V."/>
            <person name="Mortensen U.H."/>
            <person name="Andersen M.R."/>
            <person name="Baker S.E."/>
        </authorList>
    </citation>
    <scope>NUCLEOTIDE SEQUENCE [LARGE SCALE GENOMIC DNA]</scope>
    <source>
        <strain evidence="2 3">CBS 101889</strain>
    </source>
</reference>
<dbReference type="Proteomes" id="UP000248961">
    <property type="component" value="Unassembled WGS sequence"/>
</dbReference>
<feature type="signal peptide" evidence="1">
    <location>
        <begin position="1"/>
        <end position="18"/>
    </location>
</feature>